<evidence type="ECO:0000256" key="3">
    <source>
        <dbReference type="ARBA" id="ARBA00022475"/>
    </source>
</evidence>
<feature type="transmembrane region" description="Helical" evidence="7">
    <location>
        <begin position="31"/>
        <end position="51"/>
    </location>
</feature>
<dbReference type="Pfam" id="PF04226">
    <property type="entry name" value="Transgly_assoc"/>
    <property type="match status" value="1"/>
</dbReference>
<name>L7U4Y0_MYXSD</name>
<feature type="transmembrane region" description="Helical" evidence="7">
    <location>
        <begin position="57"/>
        <end position="78"/>
    </location>
</feature>
<evidence type="ECO:0000256" key="2">
    <source>
        <dbReference type="ARBA" id="ARBA00011006"/>
    </source>
</evidence>
<dbReference type="PANTHER" id="PTHR33884:SF3">
    <property type="entry name" value="UPF0410 PROTEIN YMGE"/>
    <property type="match status" value="1"/>
</dbReference>
<dbReference type="Proteomes" id="UP000011131">
    <property type="component" value="Chromosome"/>
</dbReference>
<evidence type="ECO:0000256" key="7">
    <source>
        <dbReference type="SAM" id="Phobius"/>
    </source>
</evidence>
<evidence type="ECO:0000256" key="6">
    <source>
        <dbReference type="ARBA" id="ARBA00023136"/>
    </source>
</evidence>
<gene>
    <name evidence="8" type="ordered locus">MYSTI_01269</name>
</gene>
<keyword evidence="6 7" id="KW-0472">Membrane</keyword>
<dbReference type="PATRIC" id="fig|1278073.3.peg.1323"/>
<dbReference type="KEGG" id="msd:MYSTI_01269"/>
<protein>
    <submittedName>
        <fullName evidence="8">Transglycosylase</fullName>
    </submittedName>
</protein>
<keyword evidence="3" id="KW-1003">Cell membrane</keyword>
<keyword evidence="4 7" id="KW-0812">Transmembrane</keyword>
<evidence type="ECO:0000256" key="1">
    <source>
        <dbReference type="ARBA" id="ARBA00004651"/>
    </source>
</evidence>
<comment type="subcellular location">
    <subcellularLocation>
        <location evidence="1">Cell membrane</location>
        <topology evidence="1">Multi-pass membrane protein</topology>
    </subcellularLocation>
</comment>
<dbReference type="eggNOG" id="COG2261">
    <property type="taxonomic scope" value="Bacteria"/>
</dbReference>
<dbReference type="PANTHER" id="PTHR33884">
    <property type="entry name" value="UPF0410 PROTEIN YMGE"/>
    <property type="match status" value="1"/>
</dbReference>
<keyword evidence="9" id="KW-1185">Reference proteome</keyword>
<dbReference type="EMBL" id="CP004025">
    <property type="protein sequence ID" value="AGC42617.1"/>
    <property type="molecule type" value="Genomic_DNA"/>
</dbReference>
<evidence type="ECO:0000256" key="4">
    <source>
        <dbReference type="ARBA" id="ARBA00022692"/>
    </source>
</evidence>
<accession>L7U4Y0</accession>
<evidence type="ECO:0000313" key="8">
    <source>
        <dbReference type="EMBL" id="AGC42617.1"/>
    </source>
</evidence>
<sequence>MTLETILVWAVIGLIAGWLASAVVGGGYGLVGDIVVGVVGAFLGGFIFRALGAGQPFGGIVGTIFVAFIGAVVLLLVLRAIRSSSARRI</sequence>
<dbReference type="STRING" id="1278073.MYSTI_01269"/>
<dbReference type="AlphaFoldDB" id="L7U4Y0"/>
<evidence type="ECO:0000256" key="5">
    <source>
        <dbReference type="ARBA" id="ARBA00022989"/>
    </source>
</evidence>
<keyword evidence="5 7" id="KW-1133">Transmembrane helix</keyword>
<feature type="transmembrane region" description="Helical" evidence="7">
    <location>
        <begin position="6"/>
        <end position="24"/>
    </location>
</feature>
<comment type="similarity">
    <text evidence="2">Belongs to the UPF0410 family.</text>
</comment>
<evidence type="ECO:0000313" key="9">
    <source>
        <dbReference type="Proteomes" id="UP000011131"/>
    </source>
</evidence>
<dbReference type="InterPro" id="IPR007341">
    <property type="entry name" value="Transgly_assoc"/>
</dbReference>
<organism evidence="8 9">
    <name type="scientific">Myxococcus stipitatus (strain DSM 14675 / JCM 12634 / Mx s8)</name>
    <dbReference type="NCBI Taxonomy" id="1278073"/>
    <lineage>
        <taxon>Bacteria</taxon>
        <taxon>Pseudomonadati</taxon>
        <taxon>Myxococcota</taxon>
        <taxon>Myxococcia</taxon>
        <taxon>Myxococcales</taxon>
        <taxon>Cystobacterineae</taxon>
        <taxon>Myxococcaceae</taxon>
        <taxon>Myxococcus</taxon>
    </lineage>
</organism>
<dbReference type="GO" id="GO:0005886">
    <property type="term" value="C:plasma membrane"/>
    <property type="evidence" value="ECO:0007669"/>
    <property type="project" value="UniProtKB-SubCell"/>
</dbReference>
<dbReference type="RefSeq" id="WP_015346880.1">
    <property type="nucleotide sequence ID" value="NC_020126.1"/>
</dbReference>
<proteinExistence type="inferred from homology"/>
<reference evidence="8 9" key="1">
    <citation type="journal article" date="2013" name="Genome Announc.">
        <title>Complete genome sequence of Myxococcus stipitatus strain DSM 14675, a fruiting myxobacterium.</title>
        <authorList>
            <person name="Huntley S."/>
            <person name="Kneip S."/>
            <person name="Treuner-Lange A."/>
            <person name="Sogaard-Andersen L."/>
        </authorList>
    </citation>
    <scope>NUCLEOTIDE SEQUENCE [LARGE SCALE GENOMIC DNA]</scope>
    <source>
        <strain evidence="9">DSM 14675 / JCM 12634 / Mx s8</strain>
    </source>
</reference>
<dbReference type="HOGENOM" id="CLU_160040_0_1_7"/>